<dbReference type="Proteomes" id="UP001201980">
    <property type="component" value="Unassembled WGS sequence"/>
</dbReference>
<evidence type="ECO:0000313" key="3">
    <source>
        <dbReference type="EMBL" id="KAJ2905682.1"/>
    </source>
</evidence>
<dbReference type="GO" id="GO:0035197">
    <property type="term" value="F:siRNA binding"/>
    <property type="evidence" value="ECO:0007669"/>
    <property type="project" value="TreeGrafter"/>
</dbReference>
<sequence length="486" mass="53963">MFRRRWSSLPADPIYGDTLEELGYFVNEDDEIRAMENPDTYFKFFISKNTRWNDRQRFHLNCTYNCLKFAVVVLDEADKECLSVAIEKIVHERLAEIGLEKLNLPLGTPSDQPHVPIFVSKNLAEAKRIIVFIQDPCNELGVLAYRIITGAGGINKGSMVMATKYIRETQPDAGIVLANPGELWWWDGGKRALTQAGREAVPRKSAVNWRYDDPFHVGKHVIPGHFIPSEHIAGVFEHVLGNPKLCNPESSVDVIGLGLGGDPASDFFDLNWDSWKDRLKSFFIVGGTPSRDLMQNENYKQWTRDRALAFVLSDEPRGQVISSAEGNNRTSYYTSFGCPVMSIGEPALTELMFIQGYKFVLDKIKEISEADSDPGDPGYKNPDHSDCDYEDAHLREMEEQSEKVKAAWDAADPDKLNWGENDGPSTGDFVSNNPEGVTDGGGKESESKGDVVKGGLSHGAGGGSLLDPHADNDIESNDLPRDGEDS</sequence>
<feature type="region of interest" description="Disordered" evidence="1">
    <location>
        <begin position="369"/>
        <end position="388"/>
    </location>
</feature>
<evidence type="ECO:0000259" key="2">
    <source>
        <dbReference type="Pfam" id="PF22749"/>
    </source>
</evidence>
<dbReference type="InterPro" id="IPR048263">
    <property type="entry name" value="Arb2"/>
</dbReference>
<feature type="domain" description="Arb2" evidence="2">
    <location>
        <begin position="16"/>
        <end position="316"/>
    </location>
</feature>
<organism evidence="3 4">
    <name type="scientific">Zalerion maritima</name>
    <dbReference type="NCBI Taxonomy" id="339359"/>
    <lineage>
        <taxon>Eukaryota</taxon>
        <taxon>Fungi</taxon>
        <taxon>Dikarya</taxon>
        <taxon>Ascomycota</taxon>
        <taxon>Pezizomycotina</taxon>
        <taxon>Sordariomycetes</taxon>
        <taxon>Lulworthiomycetidae</taxon>
        <taxon>Lulworthiales</taxon>
        <taxon>Lulworthiaceae</taxon>
        <taxon>Zalerion</taxon>
    </lineage>
</organism>
<name>A0AAD5RWD8_9PEZI</name>
<comment type="caution">
    <text evidence="3">The sequence shown here is derived from an EMBL/GenBank/DDBJ whole genome shotgun (WGS) entry which is preliminary data.</text>
</comment>
<accession>A0AAD5RWD8</accession>
<dbReference type="GO" id="GO:0031048">
    <property type="term" value="P:regulatory ncRNA-mediated heterochromatin formation"/>
    <property type="evidence" value="ECO:0007669"/>
    <property type="project" value="TreeGrafter"/>
</dbReference>
<feature type="compositionally biased region" description="Basic and acidic residues" evidence="1">
    <location>
        <begin position="468"/>
        <end position="486"/>
    </location>
</feature>
<gene>
    <name evidence="3" type="ORF">MKZ38_004757</name>
</gene>
<dbReference type="Pfam" id="PF22749">
    <property type="entry name" value="Arb2"/>
    <property type="match status" value="1"/>
</dbReference>
<reference evidence="3" key="1">
    <citation type="submission" date="2022-07" db="EMBL/GenBank/DDBJ databases">
        <title>Draft genome sequence of Zalerion maritima ATCC 34329, a (micro)plastics degrading marine fungus.</title>
        <authorList>
            <person name="Paco A."/>
            <person name="Goncalves M.F.M."/>
            <person name="Rocha-Santos T.A.P."/>
            <person name="Alves A."/>
        </authorList>
    </citation>
    <scope>NUCLEOTIDE SEQUENCE</scope>
    <source>
        <strain evidence="3">ATCC 34329</strain>
    </source>
</reference>
<dbReference type="GO" id="GO:0005634">
    <property type="term" value="C:nucleus"/>
    <property type="evidence" value="ECO:0007669"/>
    <property type="project" value="TreeGrafter"/>
</dbReference>
<dbReference type="PANTHER" id="PTHR21357">
    <property type="entry name" value="FAM172 FAMILY PROTEIN HOMOLOG CG10038"/>
    <property type="match status" value="1"/>
</dbReference>
<dbReference type="EMBL" id="JAKWBI020000027">
    <property type="protein sequence ID" value="KAJ2905682.1"/>
    <property type="molecule type" value="Genomic_DNA"/>
</dbReference>
<keyword evidence="4" id="KW-1185">Reference proteome</keyword>
<feature type="compositionally biased region" description="Basic and acidic residues" evidence="1">
    <location>
        <begin position="441"/>
        <end position="451"/>
    </location>
</feature>
<proteinExistence type="predicted"/>
<evidence type="ECO:0000313" key="4">
    <source>
        <dbReference type="Proteomes" id="UP001201980"/>
    </source>
</evidence>
<dbReference type="InterPro" id="IPR053858">
    <property type="entry name" value="Arb2_dom"/>
</dbReference>
<protein>
    <recommendedName>
        <fullName evidence="2">Arb2 domain-containing protein</fullName>
    </recommendedName>
</protein>
<evidence type="ECO:0000256" key="1">
    <source>
        <dbReference type="SAM" id="MobiDB-lite"/>
    </source>
</evidence>
<feature type="region of interest" description="Disordered" evidence="1">
    <location>
        <begin position="411"/>
        <end position="486"/>
    </location>
</feature>
<dbReference type="AlphaFoldDB" id="A0AAD5RWD8"/>
<dbReference type="PANTHER" id="PTHR21357:SF4">
    <property type="entry name" value="FAM172 FAMILY PROTEIN HOMOLOG CG10038"/>
    <property type="match status" value="1"/>
</dbReference>